<dbReference type="Pfam" id="PF09972">
    <property type="entry name" value="DUF2207"/>
    <property type="match status" value="1"/>
</dbReference>
<evidence type="ECO:0000256" key="2">
    <source>
        <dbReference type="SAM" id="SignalP"/>
    </source>
</evidence>
<dbReference type="InterPro" id="IPR018702">
    <property type="entry name" value="DUF2207"/>
</dbReference>
<keyword evidence="1" id="KW-0472">Membrane</keyword>
<evidence type="ECO:0000256" key="1">
    <source>
        <dbReference type="SAM" id="Phobius"/>
    </source>
</evidence>
<gene>
    <name evidence="5" type="ORF">KDK_16230</name>
</gene>
<feature type="domain" description="Predicted membrane protein YciQ-like C-terminal" evidence="4">
    <location>
        <begin position="276"/>
        <end position="521"/>
    </location>
</feature>
<organism evidence="5 6">
    <name type="scientific">Dictyobacter kobayashii</name>
    <dbReference type="NCBI Taxonomy" id="2014872"/>
    <lineage>
        <taxon>Bacteria</taxon>
        <taxon>Bacillati</taxon>
        <taxon>Chloroflexota</taxon>
        <taxon>Ktedonobacteria</taxon>
        <taxon>Ktedonobacterales</taxon>
        <taxon>Dictyobacteraceae</taxon>
        <taxon>Dictyobacter</taxon>
    </lineage>
</organism>
<evidence type="ECO:0008006" key="7">
    <source>
        <dbReference type="Google" id="ProtNLM"/>
    </source>
</evidence>
<comment type="caution">
    <text evidence="5">The sequence shown here is derived from an EMBL/GenBank/DDBJ whole genome shotgun (WGS) entry which is preliminary data.</text>
</comment>
<feature type="signal peptide" evidence="2">
    <location>
        <begin position="1"/>
        <end position="25"/>
    </location>
</feature>
<keyword evidence="1" id="KW-1133">Transmembrane helix</keyword>
<dbReference type="EMBL" id="BIFS01000001">
    <property type="protein sequence ID" value="GCE17823.1"/>
    <property type="molecule type" value="Genomic_DNA"/>
</dbReference>
<dbReference type="Proteomes" id="UP000287188">
    <property type="component" value="Unassembled WGS sequence"/>
</dbReference>
<keyword evidence="2" id="KW-0732">Signal</keyword>
<dbReference type="InterPro" id="IPR048389">
    <property type="entry name" value="YciQ-like_C"/>
</dbReference>
<reference evidence="6" key="1">
    <citation type="submission" date="2018-12" db="EMBL/GenBank/DDBJ databases">
        <title>Tengunoibacter tsumagoiensis gen. nov., sp. nov., Dictyobacter kobayashii sp. nov., D. alpinus sp. nov., and D. joshuensis sp. nov. and description of Dictyobacteraceae fam. nov. within the order Ktedonobacterales isolated from Tengu-no-mugimeshi.</title>
        <authorList>
            <person name="Wang C.M."/>
            <person name="Zheng Y."/>
            <person name="Sakai Y."/>
            <person name="Toyoda A."/>
            <person name="Minakuchi Y."/>
            <person name="Abe K."/>
            <person name="Yokota A."/>
            <person name="Yabe S."/>
        </authorList>
    </citation>
    <scope>NUCLEOTIDE SEQUENCE [LARGE SCALE GENOMIC DNA]</scope>
    <source>
        <strain evidence="6">Uno11</strain>
    </source>
</reference>
<dbReference type="RefSeq" id="WP_126549446.1">
    <property type="nucleotide sequence ID" value="NZ_BIFS01000001.1"/>
</dbReference>
<feature type="transmembrane region" description="Helical" evidence="1">
    <location>
        <begin position="233"/>
        <end position="255"/>
    </location>
</feature>
<keyword evidence="1" id="KW-0812">Transmembrane</keyword>
<sequence>MIRRLCSTIALVLLLFIASTQTSLAAAGKEYSADLFNATINVQNNGDLLITEAVTFRFVGGPFSFVYREIPTDHTDNISIVSASIDGHAMGQGTTAGNYEVGSGNPLKVTWHLQPQSDTVHTFQLTYQVQGAIQQTRQADLLDWNALPTNYAYNIKKASVTVNYPARTHLINAPSVVQGPATITQPLTAGSVTYNASDLTDNTPIEVGMQFQAGSLIQAEPQWQRNQQEVSTFLGPGLLGAFGIAILSILGAIFYQRKRQPPVVTSAIQPGSITTPPADLSPAVAGALVTSPIRGNGSFNQALGTLLDLANRGVVTIVGNESTTTQAARTPADFSVQLQSVPEQLTPYENLLITNLFGGPAEGTQPVPFSEVYTSVQARLKALDVPIREEFQQRGLVESTYAPAHKNLGRLSLLFFIISLVGTLATLIVAANLYAWPLGLIPLGFLPASFILLIMRGSLRYFSPQGIQLIKQCQAFDKYLHALLHDNRMRSSDMEQKQDIFMRYLPYATSFGWGNQWIQNFEQLGGTALPPWFLAFGQHSPNEPDYSNAANYNYNHNLATMMIITNSHSYQPINYGGGSSGNFSGASFGGGSFGGGAGAGGGGGSGAG</sequence>
<feature type="transmembrane region" description="Helical" evidence="1">
    <location>
        <begin position="436"/>
        <end position="455"/>
    </location>
</feature>
<dbReference type="OrthoDB" id="152184at2"/>
<feature type="chain" id="PRO_5019385740" description="DUF2207 domain-containing protein" evidence="2">
    <location>
        <begin position="26"/>
        <end position="608"/>
    </location>
</feature>
<dbReference type="AlphaFoldDB" id="A0A402AFH6"/>
<evidence type="ECO:0000259" key="4">
    <source>
        <dbReference type="Pfam" id="PF20990"/>
    </source>
</evidence>
<proteinExistence type="predicted"/>
<feature type="transmembrane region" description="Helical" evidence="1">
    <location>
        <begin position="411"/>
        <end position="430"/>
    </location>
</feature>
<keyword evidence="6" id="KW-1185">Reference proteome</keyword>
<evidence type="ECO:0000313" key="5">
    <source>
        <dbReference type="EMBL" id="GCE17823.1"/>
    </source>
</evidence>
<dbReference type="Pfam" id="PF20990">
    <property type="entry name" value="DUF2207_C"/>
    <property type="match status" value="1"/>
</dbReference>
<evidence type="ECO:0000259" key="3">
    <source>
        <dbReference type="Pfam" id="PF09972"/>
    </source>
</evidence>
<protein>
    <recommendedName>
        <fullName evidence="7">DUF2207 domain-containing protein</fullName>
    </recommendedName>
</protein>
<accession>A0A402AFH6</accession>
<feature type="domain" description="DUF2207" evidence="3">
    <location>
        <begin position="35"/>
        <end position="211"/>
    </location>
</feature>
<evidence type="ECO:0000313" key="6">
    <source>
        <dbReference type="Proteomes" id="UP000287188"/>
    </source>
</evidence>
<name>A0A402AFH6_9CHLR</name>